<evidence type="ECO:0000256" key="7">
    <source>
        <dbReference type="ARBA" id="ARBA00022801"/>
    </source>
</evidence>
<evidence type="ECO:0000256" key="8">
    <source>
        <dbReference type="ARBA" id="ARBA00022842"/>
    </source>
</evidence>
<keyword evidence="3" id="KW-0515">Mutator protein</keyword>
<comment type="similarity">
    <text evidence="2 12">Belongs to the Nudix hydrolase family.</text>
</comment>
<evidence type="ECO:0000256" key="11">
    <source>
        <dbReference type="ARBA" id="ARBA00038905"/>
    </source>
</evidence>
<keyword evidence="8" id="KW-0460">Magnesium</keyword>
<dbReference type="InterPro" id="IPR020476">
    <property type="entry name" value="Nudix_hydrolase"/>
</dbReference>
<keyword evidence="7 12" id="KW-0378">Hydrolase</keyword>
<reference evidence="15 16" key="1">
    <citation type="submission" date="2018-08" db="EMBL/GenBank/DDBJ databases">
        <title>A genome reference for cultivated species of the human gut microbiota.</title>
        <authorList>
            <person name="Zou Y."/>
            <person name="Xue W."/>
            <person name="Luo G."/>
        </authorList>
    </citation>
    <scope>NUCLEOTIDE SEQUENCE [LARGE SCALE GENOMIC DNA]</scope>
    <source>
        <strain evidence="15 16">AF35-6BH</strain>
    </source>
</reference>
<dbReference type="CDD" id="cd03425">
    <property type="entry name" value="NUDIX_MutT_NudA_like"/>
    <property type="match status" value="1"/>
</dbReference>
<dbReference type="GO" id="GO:0046872">
    <property type="term" value="F:metal ion binding"/>
    <property type="evidence" value="ECO:0007669"/>
    <property type="project" value="UniProtKB-KW"/>
</dbReference>
<dbReference type="Gene3D" id="3.90.79.10">
    <property type="entry name" value="Nucleoside Triphosphate Pyrophosphohydrolase"/>
    <property type="match status" value="1"/>
</dbReference>
<dbReference type="PANTHER" id="PTHR47707">
    <property type="entry name" value="8-OXO-DGTP DIPHOSPHATASE"/>
    <property type="match status" value="1"/>
</dbReference>
<dbReference type="GO" id="GO:0006281">
    <property type="term" value="P:DNA repair"/>
    <property type="evidence" value="ECO:0007669"/>
    <property type="project" value="UniProtKB-KW"/>
</dbReference>
<evidence type="ECO:0000256" key="2">
    <source>
        <dbReference type="ARBA" id="ARBA00005582"/>
    </source>
</evidence>
<keyword evidence="9" id="KW-0234">DNA repair</keyword>
<dbReference type="PRINTS" id="PR00502">
    <property type="entry name" value="NUDIXFAMILY"/>
</dbReference>
<keyword evidence="16" id="KW-1185">Reference proteome</keyword>
<keyword evidence="6" id="KW-0227">DNA damage</keyword>
<dbReference type="GO" id="GO:0035539">
    <property type="term" value="F:8-oxo-7,8-dihydrodeoxyguanosine triphosphate pyrophosphatase activity"/>
    <property type="evidence" value="ECO:0007669"/>
    <property type="project" value="UniProtKB-EC"/>
</dbReference>
<dbReference type="AlphaFoldDB" id="A0A415PBC1"/>
<sequence>MRYNGITESTRVDIMEVVCGIIEENQTYLIAKRGKGVHENIWEFPGGKIEHNETREEAVVREIKEELHLDVEVLEHVLSVVDHREAMDIHVHAYRCRKIGGSLELHAHHEVRYVSYQELYDYTFEPSDYAILDGLGKHKASLATNKDFS</sequence>
<dbReference type="PROSITE" id="PS00893">
    <property type="entry name" value="NUDIX_BOX"/>
    <property type="match status" value="1"/>
</dbReference>
<dbReference type="InterPro" id="IPR015797">
    <property type="entry name" value="NUDIX_hydrolase-like_dom_sf"/>
</dbReference>
<comment type="cofactor">
    <cofactor evidence="1">
        <name>Mg(2+)</name>
        <dbReference type="ChEBI" id="CHEBI:18420"/>
    </cofactor>
</comment>
<dbReference type="PROSITE" id="PS51462">
    <property type="entry name" value="NUDIX"/>
    <property type="match status" value="1"/>
</dbReference>
<comment type="catalytic activity">
    <reaction evidence="10">
        <text>8-oxo-dGTP + H2O = 8-oxo-dGMP + diphosphate + H(+)</text>
        <dbReference type="Rhea" id="RHEA:31575"/>
        <dbReference type="ChEBI" id="CHEBI:15377"/>
        <dbReference type="ChEBI" id="CHEBI:15378"/>
        <dbReference type="ChEBI" id="CHEBI:33019"/>
        <dbReference type="ChEBI" id="CHEBI:63224"/>
        <dbReference type="ChEBI" id="CHEBI:77896"/>
        <dbReference type="EC" id="3.6.1.55"/>
    </reaction>
</comment>
<dbReference type="GO" id="GO:0006260">
    <property type="term" value="P:DNA replication"/>
    <property type="evidence" value="ECO:0007669"/>
    <property type="project" value="UniProtKB-KW"/>
</dbReference>
<evidence type="ECO:0000256" key="3">
    <source>
        <dbReference type="ARBA" id="ARBA00022457"/>
    </source>
</evidence>
<dbReference type="InterPro" id="IPR047127">
    <property type="entry name" value="MutT-like"/>
</dbReference>
<name>A0A415PBC1_9FIRM</name>
<dbReference type="Proteomes" id="UP000753219">
    <property type="component" value="Unassembled WGS sequence"/>
</dbReference>
<dbReference type="Proteomes" id="UP000284868">
    <property type="component" value="Unassembled WGS sequence"/>
</dbReference>
<evidence type="ECO:0000313" key="14">
    <source>
        <dbReference type="EMBL" id="MBS4884251.1"/>
    </source>
</evidence>
<evidence type="ECO:0000256" key="1">
    <source>
        <dbReference type="ARBA" id="ARBA00001946"/>
    </source>
</evidence>
<dbReference type="Pfam" id="PF00293">
    <property type="entry name" value="NUDIX"/>
    <property type="match status" value="1"/>
</dbReference>
<dbReference type="InterPro" id="IPR000086">
    <property type="entry name" value="NUDIX_hydrolase_dom"/>
</dbReference>
<dbReference type="EMBL" id="QRPK01000031">
    <property type="protein sequence ID" value="RHM10044.1"/>
    <property type="molecule type" value="Genomic_DNA"/>
</dbReference>
<keyword evidence="5" id="KW-0479">Metal-binding</keyword>
<evidence type="ECO:0000256" key="12">
    <source>
        <dbReference type="RuleBase" id="RU003476"/>
    </source>
</evidence>
<keyword evidence="4" id="KW-0235">DNA replication</keyword>
<dbReference type="PANTHER" id="PTHR47707:SF1">
    <property type="entry name" value="NUDIX HYDROLASE FAMILY PROTEIN"/>
    <property type="match status" value="1"/>
</dbReference>
<dbReference type="OrthoDB" id="9810648at2"/>
<evidence type="ECO:0000256" key="10">
    <source>
        <dbReference type="ARBA" id="ARBA00035861"/>
    </source>
</evidence>
<protein>
    <recommendedName>
        <fullName evidence="11">8-oxo-dGTP diphosphatase</fullName>
        <ecNumber evidence="11">3.6.1.55</ecNumber>
    </recommendedName>
</protein>
<accession>A0A415PBC1</accession>
<gene>
    <name evidence="15" type="ORF">DWZ83_06655</name>
    <name evidence="14" type="ORF">KHZ85_05740</name>
</gene>
<dbReference type="SUPFAM" id="SSF55811">
    <property type="entry name" value="Nudix"/>
    <property type="match status" value="1"/>
</dbReference>
<dbReference type="EMBL" id="JAGZMZ010000011">
    <property type="protein sequence ID" value="MBS4884251.1"/>
    <property type="molecule type" value="Genomic_DNA"/>
</dbReference>
<evidence type="ECO:0000256" key="6">
    <source>
        <dbReference type="ARBA" id="ARBA00022763"/>
    </source>
</evidence>
<reference evidence="14" key="2">
    <citation type="submission" date="2021-02" db="EMBL/GenBank/DDBJ databases">
        <title>Infant gut strain persistence is associated with maternal origin, phylogeny, and functional potential including surface adhesion and iron acquisition.</title>
        <authorList>
            <person name="Lou Y.C."/>
        </authorList>
    </citation>
    <scope>NUCLEOTIDE SEQUENCE</scope>
    <source>
        <strain evidence="14">L3_108_103G1_dasL3_108_103G1_concoct_2</strain>
    </source>
</reference>
<evidence type="ECO:0000256" key="9">
    <source>
        <dbReference type="ARBA" id="ARBA00023204"/>
    </source>
</evidence>
<dbReference type="GO" id="GO:0008413">
    <property type="term" value="F:8-oxo-7,8-dihydroguanosine triphosphate pyrophosphatase activity"/>
    <property type="evidence" value="ECO:0007669"/>
    <property type="project" value="TreeGrafter"/>
</dbReference>
<comment type="caution">
    <text evidence="15">The sequence shown here is derived from an EMBL/GenBank/DDBJ whole genome shotgun (WGS) entry which is preliminary data.</text>
</comment>
<proteinExistence type="inferred from homology"/>
<dbReference type="EC" id="3.6.1.55" evidence="11"/>
<feature type="domain" description="Nudix hydrolase" evidence="13">
    <location>
        <begin position="12"/>
        <end position="139"/>
    </location>
</feature>
<evidence type="ECO:0000256" key="4">
    <source>
        <dbReference type="ARBA" id="ARBA00022705"/>
    </source>
</evidence>
<organism evidence="15 16">
    <name type="scientific">Amedibacillus dolichus</name>
    <dbReference type="NCBI Taxonomy" id="31971"/>
    <lineage>
        <taxon>Bacteria</taxon>
        <taxon>Bacillati</taxon>
        <taxon>Bacillota</taxon>
        <taxon>Erysipelotrichia</taxon>
        <taxon>Erysipelotrichales</taxon>
        <taxon>Erysipelotrichaceae</taxon>
        <taxon>Amedibacillus</taxon>
    </lineage>
</organism>
<evidence type="ECO:0000256" key="5">
    <source>
        <dbReference type="ARBA" id="ARBA00022723"/>
    </source>
</evidence>
<dbReference type="InterPro" id="IPR020084">
    <property type="entry name" value="NUDIX_hydrolase_CS"/>
</dbReference>
<evidence type="ECO:0000313" key="15">
    <source>
        <dbReference type="EMBL" id="RHM10044.1"/>
    </source>
</evidence>
<dbReference type="GO" id="GO:0044715">
    <property type="term" value="F:8-oxo-dGDP phosphatase activity"/>
    <property type="evidence" value="ECO:0007669"/>
    <property type="project" value="TreeGrafter"/>
</dbReference>
<evidence type="ECO:0000259" key="13">
    <source>
        <dbReference type="PROSITE" id="PS51462"/>
    </source>
</evidence>
<evidence type="ECO:0000313" key="16">
    <source>
        <dbReference type="Proteomes" id="UP000284868"/>
    </source>
</evidence>
<dbReference type="GO" id="GO:0044716">
    <property type="term" value="F:8-oxo-GDP phosphatase activity"/>
    <property type="evidence" value="ECO:0007669"/>
    <property type="project" value="TreeGrafter"/>
</dbReference>